<dbReference type="PANTHER" id="PTHR44259:SF93">
    <property type="entry name" value="PROTEIN, PUTATIVE (DUF295)-RELATED"/>
    <property type="match status" value="1"/>
</dbReference>
<evidence type="ECO:0000313" key="3">
    <source>
        <dbReference type="Proteomes" id="UP000250321"/>
    </source>
</evidence>
<organism evidence="2 3">
    <name type="scientific">Prunus yedoensis var. nudiflora</name>
    <dbReference type="NCBI Taxonomy" id="2094558"/>
    <lineage>
        <taxon>Eukaryota</taxon>
        <taxon>Viridiplantae</taxon>
        <taxon>Streptophyta</taxon>
        <taxon>Embryophyta</taxon>
        <taxon>Tracheophyta</taxon>
        <taxon>Spermatophyta</taxon>
        <taxon>Magnoliopsida</taxon>
        <taxon>eudicotyledons</taxon>
        <taxon>Gunneridae</taxon>
        <taxon>Pentapetalae</taxon>
        <taxon>rosids</taxon>
        <taxon>fabids</taxon>
        <taxon>Rosales</taxon>
        <taxon>Rosaceae</taxon>
        <taxon>Amygdaloideae</taxon>
        <taxon>Amygdaleae</taxon>
        <taxon>Prunus</taxon>
    </lineage>
</organism>
<dbReference type="Pfam" id="PF03478">
    <property type="entry name" value="Beta-prop_KIB1-4"/>
    <property type="match status" value="1"/>
</dbReference>
<dbReference type="InterPro" id="IPR005174">
    <property type="entry name" value="KIB1-4_b-propeller"/>
</dbReference>
<accession>A0A314ZJK4</accession>
<feature type="domain" description="KIB1-4 beta-propeller" evidence="1">
    <location>
        <begin position="102"/>
        <end position="412"/>
    </location>
</feature>
<proteinExistence type="predicted"/>
<keyword evidence="3" id="KW-1185">Reference proteome</keyword>
<dbReference type="OrthoDB" id="1144546at2759"/>
<dbReference type="Proteomes" id="UP000250321">
    <property type="component" value="Unassembled WGS sequence"/>
</dbReference>
<comment type="caution">
    <text evidence="2">The sequence shown here is derived from an EMBL/GenBank/DDBJ whole genome shotgun (WGS) entry which is preliminary data.</text>
</comment>
<evidence type="ECO:0000313" key="2">
    <source>
        <dbReference type="EMBL" id="PQQ17001.1"/>
    </source>
</evidence>
<reference evidence="2 3" key="1">
    <citation type="submission" date="2018-02" db="EMBL/GenBank/DDBJ databases">
        <title>Draft genome of wild Prunus yedoensis var. nudiflora.</title>
        <authorList>
            <person name="Baek S."/>
            <person name="Kim J.-H."/>
            <person name="Choi K."/>
            <person name="Kim G.-B."/>
            <person name="Cho A."/>
            <person name="Jang H."/>
            <person name="Shin C.-H."/>
            <person name="Yu H.-J."/>
            <person name="Mun J.-H."/>
        </authorList>
    </citation>
    <scope>NUCLEOTIDE SEQUENCE [LARGE SCALE GENOMIC DNA]</scope>
    <source>
        <strain evidence="3">cv. Jeju island</strain>
        <tissue evidence="2">Leaf</tissue>
    </source>
</reference>
<dbReference type="PANTHER" id="PTHR44259">
    <property type="entry name" value="OS07G0183000 PROTEIN-RELATED"/>
    <property type="match status" value="1"/>
</dbReference>
<evidence type="ECO:0000259" key="1">
    <source>
        <dbReference type="Pfam" id="PF03478"/>
    </source>
</evidence>
<dbReference type="STRING" id="2094558.A0A314ZJK4"/>
<dbReference type="EMBL" id="PJQY01000167">
    <property type="protein sequence ID" value="PQQ17001.1"/>
    <property type="molecule type" value="Genomic_DNA"/>
</dbReference>
<protein>
    <submittedName>
        <fullName evidence="2">Putative F-box protein</fullName>
    </submittedName>
</protein>
<dbReference type="AlphaFoldDB" id="A0A314ZJK4"/>
<gene>
    <name evidence="2" type="ORF">Pyn_22982</name>
</gene>
<name>A0A314ZJK4_PRUYE</name>
<sequence length="445" mass="50447">MGDGGASISDIILSGCGSDFDPEWASLPLLVVFLVLDKLLEPIDHVRFAAVCKEWSCLAKDYNRSTQRWSPMLMIPTQLAKSNETLVYSDCEGKIYKNIQGIELPEPMPKTESTHIYNRHCCSPGYGWLAIVDCYYYNNADRHHQVIITLSNPFSSSKAVPPSHISLPPLESRDILYALFSGREVKTLAKVMLSADPALNPDSYEVIAFFPGDYHIFYTGARFTDEEGRSIWRNHRDASFQFYDAIFYKGLVYAADNVRWSIHSFDLNLLEEEFNYVGICFPAQPYYNMFKQHPFCPPYVVKSTKGDLLHVVRFCELKKEDGSSSSSSCGEYITTHFMVFKVPPFNHEECEWYEIAEVESLGDEALFVGDNYSVSVLASKFGGCQPNCIYFTDDSINFRQNASIACDMGIFNLEDGTIDQHCPPSCWEKGMPTPFWITPPFSGLY</sequence>
<dbReference type="InterPro" id="IPR050942">
    <property type="entry name" value="F-box_BR-signaling"/>
</dbReference>